<dbReference type="RefSeq" id="WP_284222019.1">
    <property type="nucleotide sequence ID" value="NZ_BSOY01000019.1"/>
</dbReference>
<protein>
    <submittedName>
        <fullName evidence="1">Uncharacterized protein</fullName>
    </submittedName>
</protein>
<proteinExistence type="predicted"/>
<gene>
    <name evidence="1" type="ORF">GCM10007859_11770</name>
</gene>
<comment type="caution">
    <text evidence="1">The sequence shown here is derived from an EMBL/GenBank/DDBJ whole genome shotgun (WGS) entry which is preliminary data.</text>
</comment>
<dbReference type="EMBL" id="BSOY01000019">
    <property type="protein sequence ID" value="GLS01166.1"/>
    <property type="molecule type" value="Genomic_DNA"/>
</dbReference>
<keyword evidence="2" id="KW-1185">Reference proteome</keyword>
<accession>A0ABQ6BL02</accession>
<dbReference type="Proteomes" id="UP001156921">
    <property type="component" value="Unassembled WGS sequence"/>
</dbReference>
<reference evidence="2" key="1">
    <citation type="journal article" date="2019" name="Int. J. Syst. Evol. Microbiol.">
        <title>The Global Catalogue of Microorganisms (GCM) 10K type strain sequencing project: providing services to taxonomists for standard genome sequencing and annotation.</title>
        <authorList>
            <consortium name="The Broad Institute Genomics Platform"/>
            <consortium name="The Broad Institute Genome Sequencing Center for Infectious Disease"/>
            <person name="Wu L."/>
            <person name="Ma J."/>
        </authorList>
    </citation>
    <scope>NUCLEOTIDE SEQUENCE [LARGE SCALE GENOMIC DNA]</scope>
    <source>
        <strain evidence="2">NBRC 110107</strain>
    </source>
</reference>
<organism evidence="1 2">
    <name type="scientific">Brevundimonas denitrificans</name>
    <dbReference type="NCBI Taxonomy" id="1443434"/>
    <lineage>
        <taxon>Bacteria</taxon>
        <taxon>Pseudomonadati</taxon>
        <taxon>Pseudomonadota</taxon>
        <taxon>Alphaproteobacteria</taxon>
        <taxon>Caulobacterales</taxon>
        <taxon>Caulobacteraceae</taxon>
        <taxon>Brevundimonas</taxon>
    </lineage>
</organism>
<evidence type="ECO:0000313" key="2">
    <source>
        <dbReference type="Proteomes" id="UP001156921"/>
    </source>
</evidence>
<sequence length="342" mass="35422">MSLAALLAAVALQTPGVVTSTPVVELLGLTPPEVAARLGAAPDPTADEALRIMDGGHLVEIHPIQRFWREPAMHGDLGVRPGETICLSGVLPPAPGEADGAPTFSRLAAGSRGQFVFVDGVLRSVHVTARRPEGGPSPRDLRAAREHSRRRALNLPWAAAPGRLPLGDGGAAIMRLEPAAGPDAVMTSVCRPTPDAAEGSSVGDDWPLALAGAMVLLPVYAATQPFTAAENRRAEREGGALAAQLALGAELTQSPEEMVHGRRGVRVFRDRADPAFAVVAVKTGVRGSSAGLALAGVRDRRVVWTAGPAATGRLALSDALCLNDEGLLDDGRPGCSAYGYRP</sequence>
<evidence type="ECO:0000313" key="1">
    <source>
        <dbReference type="EMBL" id="GLS01166.1"/>
    </source>
</evidence>
<name>A0ABQ6BL02_9CAUL</name>